<feature type="region of interest" description="Disordered" evidence="1">
    <location>
        <begin position="145"/>
        <end position="180"/>
    </location>
</feature>
<feature type="compositionally biased region" description="Low complexity" evidence="1">
    <location>
        <begin position="145"/>
        <end position="160"/>
    </location>
</feature>
<feature type="region of interest" description="Disordered" evidence="1">
    <location>
        <begin position="1"/>
        <end position="33"/>
    </location>
</feature>
<accession>A0A1Y2H667</accession>
<proteinExistence type="predicted"/>
<dbReference type="OrthoDB" id="10675136at2759"/>
<dbReference type="AlphaFoldDB" id="A0A1Y2H667"/>
<evidence type="ECO:0000256" key="1">
    <source>
        <dbReference type="SAM" id="MobiDB-lite"/>
    </source>
</evidence>
<protein>
    <submittedName>
        <fullName evidence="2">Uncharacterized protein</fullName>
    </submittedName>
</protein>
<gene>
    <name evidence="2" type="ORF">BCR44DRAFT_1446415</name>
</gene>
<feature type="region of interest" description="Disordered" evidence="1">
    <location>
        <begin position="244"/>
        <end position="267"/>
    </location>
</feature>
<organism evidence="2 3">
    <name type="scientific">Catenaria anguillulae PL171</name>
    <dbReference type="NCBI Taxonomy" id="765915"/>
    <lineage>
        <taxon>Eukaryota</taxon>
        <taxon>Fungi</taxon>
        <taxon>Fungi incertae sedis</taxon>
        <taxon>Blastocladiomycota</taxon>
        <taxon>Blastocladiomycetes</taxon>
        <taxon>Blastocladiales</taxon>
        <taxon>Catenariaceae</taxon>
        <taxon>Catenaria</taxon>
    </lineage>
</organism>
<feature type="compositionally biased region" description="Low complexity" evidence="1">
    <location>
        <begin position="22"/>
        <end position="33"/>
    </location>
</feature>
<keyword evidence="3" id="KW-1185">Reference proteome</keyword>
<dbReference type="EMBL" id="MCFL01000105">
    <property type="protein sequence ID" value="ORZ30077.1"/>
    <property type="molecule type" value="Genomic_DNA"/>
</dbReference>
<evidence type="ECO:0000313" key="2">
    <source>
        <dbReference type="EMBL" id="ORZ30077.1"/>
    </source>
</evidence>
<dbReference type="Proteomes" id="UP000193411">
    <property type="component" value="Unassembled WGS sequence"/>
</dbReference>
<comment type="caution">
    <text evidence="2">The sequence shown here is derived from an EMBL/GenBank/DDBJ whole genome shotgun (WGS) entry which is preliminary data.</text>
</comment>
<evidence type="ECO:0000313" key="3">
    <source>
        <dbReference type="Proteomes" id="UP000193411"/>
    </source>
</evidence>
<reference evidence="2 3" key="1">
    <citation type="submission" date="2016-07" db="EMBL/GenBank/DDBJ databases">
        <title>Pervasive Adenine N6-methylation of Active Genes in Fungi.</title>
        <authorList>
            <consortium name="DOE Joint Genome Institute"/>
            <person name="Mondo S.J."/>
            <person name="Dannebaum R.O."/>
            <person name="Kuo R.C."/>
            <person name="Labutti K."/>
            <person name="Haridas S."/>
            <person name="Kuo A."/>
            <person name="Salamov A."/>
            <person name="Ahrendt S.R."/>
            <person name="Lipzen A."/>
            <person name="Sullivan W."/>
            <person name="Andreopoulos W.B."/>
            <person name="Clum A."/>
            <person name="Lindquist E."/>
            <person name="Daum C."/>
            <person name="Ramamoorthy G.K."/>
            <person name="Gryganskyi A."/>
            <person name="Culley D."/>
            <person name="Magnuson J.K."/>
            <person name="James T.Y."/>
            <person name="O'Malley M.A."/>
            <person name="Stajich J.E."/>
            <person name="Spatafora J.W."/>
            <person name="Visel A."/>
            <person name="Grigoriev I.V."/>
        </authorList>
    </citation>
    <scope>NUCLEOTIDE SEQUENCE [LARGE SCALE GENOMIC DNA]</scope>
    <source>
        <strain evidence="2 3">PL171</strain>
    </source>
</reference>
<name>A0A1Y2H667_9FUNG</name>
<sequence length="288" mass="31142">MLHIPGLSHRQHRKHTQDARQASSAAAAPTSAAGLASTSTHVVAETHHLRYLPIKKRHGLFRKPTHHMYEVFRHALSRHPHRHGASFHSTATLAAAHALTSSTSTTTALNDERVPATAAQVTPPAPRRYGTDISTTARMHNVPVSTASPTTGAATGPSSPLATATAPESDTTAMGAERTQGNEDRELLIKTTTRATPAIVDPGIVPVSARAETGGEYYERREVASYAASNMQEQRGVEEYGRLQEGETAPVSTNDMDRMHPPVMPAGEWVETHYRTESGRFEEVVGRD</sequence>